<evidence type="ECO:0000256" key="2">
    <source>
        <dbReference type="SAM" id="Phobius"/>
    </source>
</evidence>
<accession>A0A1J5U5W6</accession>
<organism evidence="3 4">
    <name type="scientific">Marine Group III euryarchaeote CG-Epi2</name>
    <dbReference type="NCBI Taxonomy" id="1888996"/>
    <lineage>
        <taxon>Archaea</taxon>
        <taxon>Methanobacteriati</taxon>
        <taxon>Thermoplasmatota</taxon>
        <taxon>Thermoplasmata</taxon>
        <taxon>Candidatus Thermoprofundales</taxon>
    </lineage>
</organism>
<dbReference type="EMBL" id="MIYZ01000043">
    <property type="protein sequence ID" value="OIR21364.1"/>
    <property type="molecule type" value="Genomic_DNA"/>
</dbReference>
<keyword evidence="2" id="KW-0812">Transmembrane</keyword>
<feature type="region of interest" description="Disordered" evidence="1">
    <location>
        <begin position="1"/>
        <end position="45"/>
    </location>
</feature>
<evidence type="ECO:0000256" key="1">
    <source>
        <dbReference type="SAM" id="MobiDB-lite"/>
    </source>
</evidence>
<comment type="caution">
    <text evidence="3">The sequence shown here is derived from an EMBL/GenBank/DDBJ whole genome shotgun (WGS) entry which is preliminary data.</text>
</comment>
<keyword evidence="2" id="KW-0472">Membrane</keyword>
<dbReference type="AlphaFoldDB" id="A0A1J5U5W6"/>
<evidence type="ECO:0000313" key="4">
    <source>
        <dbReference type="Proteomes" id="UP000183615"/>
    </source>
</evidence>
<gene>
    <name evidence="3" type="ORF">BET99_02810</name>
</gene>
<feature type="compositionally biased region" description="Acidic residues" evidence="1">
    <location>
        <begin position="16"/>
        <end position="27"/>
    </location>
</feature>
<feature type="transmembrane region" description="Helical" evidence="2">
    <location>
        <begin position="69"/>
        <end position="89"/>
    </location>
</feature>
<protein>
    <submittedName>
        <fullName evidence="3">Uncharacterized protein</fullName>
    </submittedName>
</protein>
<dbReference type="Proteomes" id="UP000183615">
    <property type="component" value="Unassembled WGS sequence"/>
</dbReference>
<reference evidence="3 4" key="1">
    <citation type="submission" date="2016-08" db="EMBL/GenBank/DDBJ databases">
        <title>New Insights into Marine Group III Euryarchaeota, from dark to light.</title>
        <authorList>
            <person name="Haro-Moreno J.M."/>
            <person name="Rodriguez-Valera F."/>
            <person name="Lopez-Garcia P."/>
            <person name="Moreira D."/>
            <person name="Martin-Cuadrado A.B."/>
        </authorList>
    </citation>
    <scope>NUCLEOTIDE SEQUENCE [LARGE SCALE GENOMIC DNA]</scope>
    <source>
        <strain evidence="3">CG-Epi2</strain>
    </source>
</reference>
<keyword evidence="2" id="KW-1133">Transmembrane helix</keyword>
<name>A0A1J5U5W6_9ARCH</name>
<sequence>MNSDDDLWNSGANSEITEDDTEEDDSLDLSSPSPETNEDLNLDNKEDTVSDDWAIPVIKNNEGINIKTIGAIGVTVILLLTGTLFFLFAEQNIVINVPNEKYEEQIVYDIEGGVNFESTIDIPLPLGFIDNDVVINELDIAFTGKLTAGIRAPSIPIIDGYGNEKTVFKKYLEQDLDDIDGSIKQEGKPANNLENAQIITFQNQFIDNTALEIIRTDIESNASYSDTLTGDTWYWQGSTDWVPRDSEPGLLPHGNLYIGNRLEEGTKGTTEEGGIEFNWEALNGGNVKGEQTVLLRITTNYASEIILGYTYQYQYTFDLYLSEKSSLPLKFKLNLNSDASSPSGKLYSINLDYKGTASLIDGGYTEVPTTSYKDSSKQMTGIFSEWENGAPALGTGNCNINTNFSLVTGIQEGRDNLNEFDSYIKDQIAKEEEAFVIEANYTAKNQGKWNFTMAHNNEQAPDIDGWVLEYEGSEEENITFTISGNETTVNNPILTMEEIPTPLTVCSAEEVMTDFEEISSWAVDEQRNNVDYEKVTLLLGQNLVSKQSLSSPTSVLSFGSLDLISIVGDLNNGNLNLNDYSNNIDVDTAGSYAYFLDKKGLDQNGNNYQKVAGVDAKDGLVLFNIQAINTT</sequence>
<proteinExistence type="predicted"/>
<evidence type="ECO:0000313" key="3">
    <source>
        <dbReference type="EMBL" id="OIR21364.1"/>
    </source>
</evidence>